<dbReference type="PANTHER" id="PTHR12243">
    <property type="entry name" value="MADF DOMAIN TRANSCRIPTION FACTOR"/>
    <property type="match status" value="1"/>
</dbReference>
<keyword evidence="4" id="KW-1185">Reference proteome</keyword>
<evidence type="ECO:0000256" key="1">
    <source>
        <dbReference type="SAM" id="Coils"/>
    </source>
</evidence>
<dbReference type="GO" id="GO:0006357">
    <property type="term" value="P:regulation of transcription by RNA polymerase II"/>
    <property type="evidence" value="ECO:0007669"/>
    <property type="project" value="TreeGrafter"/>
</dbReference>
<dbReference type="PROSITE" id="PS51029">
    <property type="entry name" value="MADF"/>
    <property type="match status" value="1"/>
</dbReference>
<keyword evidence="1" id="KW-0175">Coiled coil</keyword>
<dbReference type="EMBL" id="BLXT01000921">
    <property type="protein sequence ID" value="GFN81292.1"/>
    <property type="molecule type" value="Genomic_DNA"/>
</dbReference>
<protein>
    <recommendedName>
        <fullName evidence="2">MADF domain-containing protein</fullName>
    </recommendedName>
</protein>
<feature type="domain" description="MADF" evidence="2">
    <location>
        <begin position="1"/>
        <end position="83"/>
    </location>
</feature>
<organism evidence="3 4">
    <name type="scientific">Plakobranchus ocellatus</name>
    <dbReference type="NCBI Taxonomy" id="259542"/>
    <lineage>
        <taxon>Eukaryota</taxon>
        <taxon>Metazoa</taxon>
        <taxon>Spiralia</taxon>
        <taxon>Lophotrochozoa</taxon>
        <taxon>Mollusca</taxon>
        <taxon>Gastropoda</taxon>
        <taxon>Heterobranchia</taxon>
        <taxon>Euthyneura</taxon>
        <taxon>Panpulmonata</taxon>
        <taxon>Sacoglossa</taxon>
        <taxon>Placobranchoidea</taxon>
        <taxon>Plakobranchidae</taxon>
        <taxon>Plakobranchus</taxon>
    </lineage>
</organism>
<evidence type="ECO:0000313" key="3">
    <source>
        <dbReference type="EMBL" id="GFN81292.1"/>
    </source>
</evidence>
<dbReference type="Pfam" id="PF10545">
    <property type="entry name" value="MADF_DNA_bdg"/>
    <property type="match status" value="1"/>
</dbReference>
<feature type="coiled-coil region" evidence="1">
    <location>
        <begin position="41"/>
        <end position="68"/>
    </location>
</feature>
<dbReference type="PANTHER" id="PTHR12243:SF67">
    <property type="entry name" value="COREPRESSOR OF PANGOLIN, ISOFORM A-RELATED"/>
    <property type="match status" value="1"/>
</dbReference>
<dbReference type="GO" id="GO:0005634">
    <property type="term" value="C:nucleus"/>
    <property type="evidence" value="ECO:0007669"/>
    <property type="project" value="TreeGrafter"/>
</dbReference>
<sequence length="83" mass="10069">MRSALYNCQLREHKDQQLQRNIWNSIAEEMGQADMTGEDWKKLWRQKRDAFMRKRRELKNKRRGAEAKATFERPILRSNAFSI</sequence>
<dbReference type="Proteomes" id="UP000735302">
    <property type="component" value="Unassembled WGS sequence"/>
</dbReference>
<gene>
    <name evidence="3" type="ORF">PoB_000779800</name>
</gene>
<proteinExistence type="predicted"/>
<evidence type="ECO:0000313" key="4">
    <source>
        <dbReference type="Proteomes" id="UP000735302"/>
    </source>
</evidence>
<dbReference type="GO" id="GO:0005667">
    <property type="term" value="C:transcription regulator complex"/>
    <property type="evidence" value="ECO:0007669"/>
    <property type="project" value="TreeGrafter"/>
</dbReference>
<dbReference type="AlphaFoldDB" id="A0AAV3YGM1"/>
<dbReference type="InterPro" id="IPR039353">
    <property type="entry name" value="TF_Adf1"/>
</dbReference>
<reference evidence="3 4" key="1">
    <citation type="journal article" date="2021" name="Elife">
        <title>Chloroplast acquisition without the gene transfer in kleptoplastic sea slugs, Plakobranchus ocellatus.</title>
        <authorList>
            <person name="Maeda T."/>
            <person name="Takahashi S."/>
            <person name="Yoshida T."/>
            <person name="Shimamura S."/>
            <person name="Takaki Y."/>
            <person name="Nagai Y."/>
            <person name="Toyoda A."/>
            <person name="Suzuki Y."/>
            <person name="Arimoto A."/>
            <person name="Ishii H."/>
            <person name="Satoh N."/>
            <person name="Nishiyama T."/>
            <person name="Hasebe M."/>
            <person name="Maruyama T."/>
            <person name="Minagawa J."/>
            <person name="Obokata J."/>
            <person name="Shigenobu S."/>
        </authorList>
    </citation>
    <scope>NUCLEOTIDE SEQUENCE [LARGE SCALE GENOMIC DNA]</scope>
</reference>
<accession>A0AAV3YGM1</accession>
<comment type="caution">
    <text evidence="3">The sequence shown here is derived from an EMBL/GenBank/DDBJ whole genome shotgun (WGS) entry which is preliminary data.</text>
</comment>
<name>A0AAV3YGM1_9GAST</name>
<evidence type="ECO:0000259" key="2">
    <source>
        <dbReference type="PROSITE" id="PS51029"/>
    </source>
</evidence>
<dbReference type="InterPro" id="IPR006578">
    <property type="entry name" value="MADF-dom"/>
</dbReference>